<dbReference type="SUPFAM" id="SSF51735">
    <property type="entry name" value="NAD(P)-binding Rossmann-fold domains"/>
    <property type="match status" value="2"/>
</dbReference>
<dbReference type="KEGG" id="ag:AAB66507"/>
<dbReference type="SMART" id="SM00823">
    <property type="entry name" value="PKS_PP"/>
    <property type="match status" value="1"/>
</dbReference>
<dbReference type="InterPro" id="IPR014043">
    <property type="entry name" value="Acyl_transferase_dom"/>
</dbReference>
<dbReference type="InterPro" id="IPR020806">
    <property type="entry name" value="PKS_PP-bd"/>
</dbReference>
<dbReference type="Gene3D" id="1.10.1200.10">
    <property type="entry name" value="ACP-like"/>
    <property type="match status" value="1"/>
</dbReference>
<dbReference type="PROSITE" id="PS00012">
    <property type="entry name" value="PHOSPHOPANTETHEINE"/>
    <property type="match status" value="1"/>
</dbReference>
<keyword evidence="7" id="KW-0012">Acyltransferase</keyword>
<dbReference type="FunFam" id="3.40.366.10:FF:000002">
    <property type="entry name" value="Probable polyketide synthase 2"/>
    <property type="match status" value="1"/>
</dbReference>
<accession>O33957</accession>
<sequence length="1611" mass="167438">MANANEQQLRAYLKRATTELHRTSEQLREERARAHEPIAVVGMACRYPGGANTPEQFWELLDTGTDAAAPMPSDRGWDTHGLYDPDPAAAGRTYCREGGFLHDAGDFDADFFGISPREAVAMDPQQRLLLETSWEAIEAAGIDPRGLRGSRTGVYVGAWDSGYTGQAHAPSAELEADLLTGGVVSFTSGRIAYTLGLEGPALTVDTACSSSLVALHNAAQALRRGECDLALAGGVTVMATPAVFVQFARQRGLAPDGRCKAFADAADGFGPAEGVGMVLVERLSDARRLGHPVLAVVCGSAVNQDGASNGLTAPSGPSQERVIRQALGNARLTVADVDVVEAHGTGTRLGDPIEAQALLGTYGRDRDGGRPVWLGSLKSNIGHAQAAAGVAGVIKMVLAMRYGWLPRTLHVDEPSRHVDWSAGGVRLLTEAREWPGVDRPRRAAVSAFGVSGTNAHLILEAPDTAEAESATTPVRSEVSESAAVLDARSGVVPVVVSGRSRVVVREAAGRLAEVVEAGGVGLADVAVTMAGRSRFGYRAVVLARGEAELAGRLRALAGGDPDAGVVTGAVVDPETGSGGGGVVLVFPGQGTQWVGMGAGLLGSSEVFAASMRECARALSVHVGWDLLEVVSGGAGLERVDVVQPVTWAVMVSLARYWQAMGVDVAAVVGHSQGEIAAATVAGALSLEDAAAVVALRAGLIGRYLAGRGAMAAVPLPAGEVEAGLAKWPGVEVAAVNGPASTVVSGDRRAVAGYVAVCQAEGVQARLIPVDYASHSRHVEDLKGELERVLSGIRPRSPRVPVCSTVAGEQPGEPVFDAGYWFRNLRNRVEFSAVVGGLLEEGHRRFIEVSAHPVLVHAIEQTAEAADRSVHATGTLRRQDDSPHRLLTSTAEAWAHGATLTWDPALPPGHLTTLPTYPFNHHHYWLDTTPTTPATTTQSPTDAWRYRVTWKALTEESTPASSPSGHWLLVTPPTPEGRTLGDRAAGALARQGATVERLVVDPVAVGRDGLAARLGERWDGVLSLLGADERPLPRHPALNRAVMGTTLLAQAALDAGCEARIWAVTREAVAVSPSEVPRDAGAQLWGLGRGIALEHPSLWGGLIDLPAVPDERAWARAVRRLVPHGEDQIAARASGAYGRRLLPAPPAASRRTCTPSGTVLVTGGTGALGGHLARRLARGGTGHLVLTSRRGPDAPGAGELAGELASLGAKVTVAACDMADREAVRALLDEHRPTAVFHTAGTPHSAEFTALDETTTAGVYGGKVLGARHLDELTRELGIGLDAFVLFSSGAAVWGSGGQTAYGAANAALDALAERRRAAGLPATSVAWGLWGGGGMGEGDGEEFLSRRGLGVMPPEDALEALDRALDREDTTVVVADVDWERFAPAFTAFRPSALISRLVSDGGEAGGQDAPDGTLFAAGFAAAGPLERQEMLLGLVRRHVAAVLGHPGTADIGPDRAFKELGFSSVTAVELAGRLGRECGRKLPPTLVFDHPTAAAAVEHLAELLTPPAGPAAGPREEEARAALARVPLERLREAGLLDALLRLAADESGATTPRTSAASGAPRGREEPDGRGEPDGSGHRESPDAAGGSDALDDLDGDALVRLALGEPGE</sequence>
<dbReference type="Gene3D" id="3.40.50.720">
    <property type="entry name" value="NAD(P)-binding Rossmann-like Domain"/>
    <property type="match status" value="1"/>
</dbReference>
<evidence type="ECO:0000256" key="7">
    <source>
        <dbReference type="ARBA" id="ARBA00023315"/>
    </source>
</evidence>
<dbReference type="PANTHER" id="PTHR43775">
    <property type="entry name" value="FATTY ACID SYNTHASE"/>
    <property type="match status" value="1"/>
</dbReference>
<dbReference type="InterPro" id="IPR018201">
    <property type="entry name" value="Ketoacyl_synth_AS"/>
</dbReference>
<dbReference type="SMART" id="SM00827">
    <property type="entry name" value="PKS_AT"/>
    <property type="match status" value="1"/>
</dbReference>
<dbReference type="InterPro" id="IPR014030">
    <property type="entry name" value="Ketoacyl_synth_N"/>
</dbReference>
<proteinExistence type="predicted"/>
<dbReference type="Gene3D" id="3.40.47.10">
    <property type="match status" value="1"/>
</dbReference>
<dbReference type="Pfam" id="PF08659">
    <property type="entry name" value="KR"/>
    <property type="match status" value="1"/>
</dbReference>
<organism evidence="11">
    <name type="scientific">Streptomyces fradiae</name>
    <name type="common">Streptomyces roseoflavus</name>
    <dbReference type="NCBI Taxonomy" id="1906"/>
    <lineage>
        <taxon>Bacteria</taxon>
        <taxon>Bacillati</taxon>
        <taxon>Actinomycetota</taxon>
        <taxon>Actinomycetes</taxon>
        <taxon>Kitasatosporales</taxon>
        <taxon>Streptomycetaceae</taxon>
        <taxon>Streptomyces</taxon>
    </lineage>
</organism>
<dbReference type="PROSITE" id="PS50075">
    <property type="entry name" value="CARRIER"/>
    <property type="match status" value="1"/>
</dbReference>
<gene>
    <name evidence="11" type="primary">tylG</name>
</gene>
<dbReference type="SUPFAM" id="SSF52151">
    <property type="entry name" value="FabD/lysophospholipase-like"/>
    <property type="match status" value="1"/>
</dbReference>
<dbReference type="CDD" id="cd00833">
    <property type="entry name" value="PKS"/>
    <property type="match status" value="1"/>
</dbReference>
<dbReference type="FunFam" id="3.40.47.10:FF:000019">
    <property type="entry name" value="Polyketide synthase type I"/>
    <property type="match status" value="1"/>
</dbReference>
<evidence type="ECO:0000256" key="5">
    <source>
        <dbReference type="ARBA" id="ARBA00023194"/>
    </source>
</evidence>
<dbReference type="PROSITE" id="PS00606">
    <property type="entry name" value="KS3_1"/>
    <property type="match status" value="1"/>
</dbReference>
<dbReference type="GO" id="GO:0006633">
    <property type="term" value="P:fatty acid biosynthetic process"/>
    <property type="evidence" value="ECO:0007669"/>
    <property type="project" value="InterPro"/>
</dbReference>
<dbReference type="InterPro" id="IPR036291">
    <property type="entry name" value="NAD(P)-bd_dom_sf"/>
</dbReference>
<dbReference type="GO" id="GO:0004315">
    <property type="term" value="F:3-oxoacyl-[acyl-carrier-protein] synthase activity"/>
    <property type="evidence" value="ECO:0007669"/>
    <property type="project" value="InterPro"/>
</dbReference>
<dbReference type="InterPro" id="IPR050091">
    <property type="entry name" value="PKS_NRPS_Biosynth_Enz"/>
</dbReference>
<dbReference type="PANTHER" id="PTHR43775:SF51">
    <property type="entry name" value="INACTIVE PHENOLPHTHIOCEROL SYNTHESIS POLYKETIDE SYNTHASE TYPE I PKS1-RELATED"/>
    <property type="match status" value="1"/>
</dbReference>
<protein>
    <submittedName>
        <fullName evidence="11">Tylactone synthase module 6</fullName>
    </submittedName>
</protein>
<evidence type="ECO:0000256" key="8">
    <source>
        <dbReference type="SAM" id="MobiDB-lite"/>
    </source>
</evidence>
<feature type="region of interest" description="Disordered" evidence="8">
    <location>
        <begin position="1548"/>
        <end position="1611"/>
    </location>
</feature>
<dbReference type="InterPro" id="IPR032821">
    <property type="entry name" value="PKS_assoc"/>
</dbReference>
<comment type="cofactor">
    <cofactor evidence="1">
        <name>pantetheine 4'-phosphate</name>
        <dbReference type="ChEBI" id="CHEBI:47942"/>
    </cofactor>
</comment>
<evidence type="ECO:0000256" key="3">
    <source>
        <dbReference type="ARBA" id="ARBA00022553"/>
    </source>
</evidence>
<dbReference type="Pfam" id="PF16197">
    <property type="entry name" value="KAsynt_C_assoc"/>
    <property type="match status" value="1"/>
</dbReference>
<dbReference type="SMART" id="SM00825">
    <property type="entry name" value="PKS_KS"/>
    <property type="match status" value="1"/>
</dbReference>
<dbReference type="InterPro" id="IPR057326">
    <property type="entry name" value="KR_dom"/>
</dbReference>
<dbReference type="SMART" id="SM01294">
    <property type="entry name" value="PKS_PP_betabranch"/>
    <property type="match status" value="1"/>
</dbReference>
<evidence type="ECO:0000256" key="6">
    <source>
        <dbReference type="ARBA" id="ARBA00023268"/>
    </source>
</evidence>
<dbReference type="Pfam" id="PF08990">
    <property type="entry name" value="Docking"/>
    <property type="match status" value="1"/>
</dbReference>
<dbReference type="SUPFAM" id="SSF53901">
    <property type="entry name" value="Thiolase-like"/>
    <property type="match status" value="1"/>
</dbReference>
<dbReference type="InterPro" id="IPR016036">
    <property type="entry name" value="Malonyl_transacylase_ACP-bd"/>
</dbReference>
<dbReference type="EMBL" id="U78289">
    <property type="protein sequence ID" value="AAB66507.1"/>
    <property type="molecule type" value="Genomic_DNA"/>
</dbReference>
<feature type="domain" description="Carrier" evidence="9">
    <location>
        <begin position="1430"/>
        <end position="1505"/>
    </location>
</feature>
<evidence type="ECO:0000256" key="1">
    <source>
        <dbReference type="ARBA" id="ARBA00001957"/>
    </source>
</evidence>
<dbReference type="InterPro" id="IPR016039">
    <property type="entry name" value="Thiolase-like"/>
</dbReference>
<feature type="compositionally biased region" description="Polar residues" evidence="8">
    <location>
        <begin position="1550"/>
        <end position="1559"/>
    </location>
</feature>
<dbReference type="Gene3D" id="3.40.366.10">
    <property type="entry name" value="Malonyl-Coenzyme A Acyl Carrier Protein, domain 2"/>
    <property type="match status" value="1"/>
</dbReference>
<evidence type="ECO:0000259" key="9">
    <source>
        <dbReference type="PROSITE" id="PS50075"/>
    </source>
</evidence>
<dbReference type="InterPro" id="IPR020841">
    <property type="entry name" value="PKS_Beta-ketoAc_synthase_dom"/>
</dbReference>
<dbReference type="Gene3D" id="3.30.70.3290">
    <property type="match status" value="1"/>
</dbReference>
<dbReference type="InterPro" id="IPR009081">
    <property type="entry name" value="PP-bd_ACP"/>
</dbReference>
<feature type="compositionally biased region" description="Basic and acidic residues" evidence="8">
    <location>
        <begin position="1564"/>
        <end position="1584"/>
    </location>
</feature>
<feature type="compositionally biased region" description="Low complexity" evidence="8">
    <location>
        <begin position="1599"/>
        <end position="1611"/>
    </location>
</feature>
<dbReference type="CDD" id="cd08952">
    <property type="entry name" value="KR_1_SDR_x"/>
    <property type="match status" value="1"/>
</dbReference>
<keyword evidence="2" id="KW-0596">Phosphopantetheine</keyword>
<dbReference type="PROSITE" id="PS52004">
    <property type="entry name" value="KS3_2"/>
    <property type="match status" value="1"/>
</dbReference>
<feature type="domain" description="Ketosynthase family 3 (KS3)" evidence="10">
    <location>
        <begin position="35"/>
        <end position="461"/>
    </location>
</feature>
<dbReference type="InterPro" id="IPR006162">
    <property type="entry name" value="Ppantetheine_attach_site"/>
</dbReference>
<keyword evidence="4" id="KW-0808">Transferase</keyword>
<evidence type="ECO:0000313" key="11">
    <source>
        <dbReference type="EMBL" id="AAB66507.1"/>
    </source>
</evidence>
<evidence type="ECO:0000256" key="2">
    <source>
        <dbReference type="ARBA" id="ARBA00022450"/>
    </source>
</evidence>
<dbReference type="GO" id="GO:0033068">
    <property type="term" value="P:macrolide biosynthetic process"/>
    <property type="evidence" value="ECO:0007669"/>
    <property type="project" value="UniProtKB-ARBA"/>
</dbReference>
<dbReference type="InterPro" id="IPR016035">
    <property type="entry name" value="Acyl_Trfase/lysoPLipase"/>
</dbReference>
<reference evidence="11" key="1">
    <citation type="submission" date="1996-11" db="EMBL/GenBank/DDBJ databases">
        <title>Sequence of Streptomyces fradiae tylactone synthase gene tylG.</title>
        <authorList>
            <person name="DeHoff B.S."/>
            <person name="Sutton K.L."/>
            <person name="Rosteck P.R.Jr."/>
        </authorList>
    </citation>
    <scope>NUCLEOTIDE SEQUENCE</scope>
</reference>
<dbReference type="InterPro" id="IPR013968">
    <property type="entry name" value="PKS_KR"/>
</dbReference>
<dbReference type="Pfam" id="PF02801">
    <property type="entry name" value="Ketoacyl-synt_C"/>
    <property type="match status" value="1"/>
</dbReference>
<dbReference type="Pfam" id="PF00550">
    <property type="entry name" value="PP-binding"/>
    <property type="match status" value="1"/>
</dbReference>
<evidence type="ECO:0000256" key="4">
    <source>
        <dbReference type="ARBA" id="ARBA00022679"/>
    </source>
</evidence>
<dbReference type="SMART" id="SM00822">
    <property type="entry name" value="PKS_KR"/>
    <property type="match status" value="1"/>
</dbReference>
<dbReference type="Pfam" id="PF00109">
    <property type="entry name" value="ketoacyl-synt"/>
    <property type="match status" value="1"/>
</dbReference>
<dbReference type="InterPro" id="IPR036736">
    <property type="entry name" value="ACP-like_sf"/>
</dbReference>
<dbReference type="BioCyc" id="MetaCyc:MONOMER-18378"/>
<keyword evidence="3" id="KW-0597">Phosphoprotein</keyword>
<keyword evidence="5" id="KW-0045">Antibiotic biosynthesis</keyword>
<dbReference type="InterPro" id="IPR015083">
    <property type="entry name" value="NorB/c/GfsB-D-like_docking"/>
</dbReference>
<dbReference type="GO" id="GO:0004312">
    <property type="term" value="F:fatty acid synthase activity"/>
    <property type="evidence" value="ECO:0007669"/>
    <property type="project" value="TreeGrafter"/>
</dbReference>
<evidence type="ECO:0000259" key="10">
    <source>
        <dbReference type="PROSITE" id="PS52004"/>
    </source>
</evidence>
<dbReference type="Pfam" id="PF00698">
    <property type="entry name" value="Acyl_transf_1"/>
    <property type="match status" value="1"/>
</dbReference>
<dbReference type="GO" id="GO:0031177">
    <property type="term" value="F:phosphopantetheine binding"/>
    <property type="evidence" value="ECO:0007669"/>
    <property type="project" value="InterPro"/>
</dbReference>
<dbReference type="SUPFAM" id="SSF47336">
    <property type="entry name" value="ACP-like"/>
    <property type="match status" value="1"/>
</dbReference>
<keyword evidence="6" id="KW-0511">Multifunctional enzyme</keyword>
<dbReference type="InterPro" id="IPR014031">
    <property type="entry name" value="Ketoacyl_synth_C"/>
</dbReference>
<dbReference type="InterPro" id="IPR001227">
    <property type="entry name" value="Ac_transferase_dom_sf"/>
</dbReference>
<name>O33957_STRFR</name>
<dbReference type="SUPFAM" id="SSF55048">
    <property type="entry name" value="Probable ACP-binding domain of malonyl-CoA ACP transacylase"/>
    <property type="match status" value="1"/>
</dbReference>